<proteinExistence type="inferred from homology"/>
<feature type="region of interest" description="Disordered" evidence="15">
    <location>
        <begin position="1"/>
        <end position="24"/>
    </location>
</feature>
<feature type="transmembrane region" description="Helical" evidence="16">
    <location>
        <begin position="41"/>
        <end position="68"/>
    </location>
</feature>
<keyword evidence="13" id="KW-0446">Lipid-binding</keyword>
<dbReference type="FunFam" id="2.60.40.150:FF:000025">
    <property type="entry name" value="Extended synaptotagmin 2"/>
    <property type="match status" value="1"/>
</dbReference>
<dbReference type="InterPro" id="IPR039010">
    <property type="entry name" value="Synaptotagmin_SMP"/>
</dbReference>
<keyword evidence="11 16" id="KW-1133">Transmembrane helix</keyword>
<comment type="similarity">
    <text evidence="3">Belongs to the extended synaptotagmin family.</text>
</comment>
<keyword evidence="7" id="KW-0479">Metal-binding</keyword>
<dbReference type="GO" id="GO:0005509">
    <property type="term" value="F:calcium ion binding"/>
    <property type="evidence" value="ECO:0007669"/>
    <property type="project" value="TreeGrafter"/>
</dbReference>
<dbReference type="SUPFAM" id="SSF49562">
    <property type="entry name" value="C2 domain (Calcium/lipid-binding domain, CaLB)"/>
    <property type="match status" value="3"/>
</dbReference>
<evidence type="ECO:0000256" key="1">
    <source>
        <dbReference type="ARBA" id="ARBA00004202"/>
    </source>
</evidence>
<accession>A0A6A4VKH9</accession>
<dbReference type="GO" id="GO:0005886">
    <property type="term" value="C:plasma membrane"/>
    <property type="evidence" value="ECO:0007669"/>
    <property type="project" value="UniProtKB-SubCell"/>
</dbReference>
<dbReference type="InterPro" id="IPR037749">
    <property type="entry name" value="Ext_Synaptotagmin_C2B"/>
</dbReference>
<protein>
    <submittedName>
        <fullName evidence="19">Extended synaptotagmin-2</fullName>
    </submittedName>
</protein>
<feature type="compositionally biased region" description="Low complexity" evidence="15">
    <location>
        <begin position="598"/>
        <end position="607"/>
    </location>
</feature>
<dbReference type="Pfam" id="PF00168">
    <property type="entry name" value="C2"/>
    <property type="match status" value="3"/>
</dbReference>
<evidence type="ECO:0000259" key="18">
    <source>
        <dbReference type="PROSITE" id="PS51847"/>
    </source>
</evidence>
<evidence type="ECO:0000256" key="12">
    <source>
        <dbReference type="ARBA" id="ARBA00023055"/>
    </source>
</evidence>
<dbReference type="EMBL" id="VIIS01001926">
    <property type="protein sequence ID" value="KAF0290868.1"/>
    <property type="molecule type" value="Genomic_DNA"/>
</dbReference>
<dbReference type="GO" id="GO:0035091">
    <property type="term" value="F:phosphatidylinositol binding"/>
    <property type="evidence" value="ECO:0007669"/>
    <property type="project" value="TreeGrafter"/>
</dbReference>
<gene>
    <name evidence="19" type="primary">Esyt2</name>
    <name evidence="19" type="ORF">FJT64_010968</name>
</gene>
<dbReference type="PANTHER" id="PTHR45761">
    <property type="entry name" value="EXTENDED SYNAPTOTAGMIN-LIKE PROTEIN 2, ISOFORM C"/>
    <property type="match status" value="1"/>
</dbReference>
<feature type="compositionally biased region" description="Basic and acidic residues" evidence="15">
    <location>
        <begin position="621"/>
        <end position="646"/>
    </location>
</feature>
<keyword evidence="20" id="KW-1185">Reference proteome</keyword>
<dbReference type="SMART" id="SM00239">
    <property type="entry name" value="C2"/>
    <property type="match status" value="3"/>
</dbReference>
<keyword evidence="12" id="KW-0445">Lipid transport</keyword>
<dbReference type="CDD" id="cd04050">
    <property type="entry name" value="C2B_Synaptotagmin-like"/>
    <property type="match status" value="1"/>
</dbReference>
<comment type="subcellular location">
    <subcellularLocation>
        <location evidence="1">Cell membrane</location>
        <topology evidence="1">Peripheral membrane protein</topology>
    </subcellularLocation>
    <subcellularLocation>
        <location evidence="2">Endoplasmic reticulum membrane</location>
        <topology evidence="2">Multi-pass membrane protein</topology>
    </subcellularLocation>
</comment>
<evidence type="ECO:0000256" key="11">
    <source>
        <dbReference type="ARBA" id="ARBA00022989"/>
    </source>
</evidence>
<evidence type="ECO:0000256" key="9">
    <source>
        <dbReference type="ARBA" id="ARBA00022824"/>
    </source>
</evidence>
<evidence type="ECO:0000256" key="5">
    <source>
        <dbReference type="ARBA" id="ARBA00022475"/>
    </source>
</evidence>
<dbReference type="PROSITE" id="PS50004">
    <property type="entry name" value="C2"/>
    <property type="match status" value="3"/>
</dbReference>
<dbReference type="GO" id="GO:0005544">
    <property type="term" value="F:calcium-dependent phospholipid binding"/>
    <property type="evidence" value="ECO:0007669"/>
    <property type="project" value="TreeGrafter"/>
</dbReference>
<reference evidence="19 20" key="1">
    <citation type="submission" date="2019-07" db="EMBL/GenBank/DDBJ databases">
        <title>Draft genome assembly of a fouling barnacle, Amphibalanus amphitrite (Darwin, 1854): The first reference genome for Thecostraca.</title>
        <authorList>
            <person name="Kim W."/>
        </authorList>
    </citation>
    <scope>NUCLEOTIDE SEQUENCE [LARGE SCALE GENOMIC DNA]</scope>
    <source>
        <strain evidence="19">SNU_AA5</strain>
        <tissue evidence="19">Soma without cirri and trophi</tissue>
    </source>
</reference>
<dbReference type="CDD" id="cd21670">
    <property type="entry name" value="SMP_ESyt"/>
    <property type="match status" value="1"/>
</dbReference>
<feature type="domain" description="C2" evidence="17">
    <location>
        <begin position="673"/>
        <end position="793"/>
    </location>
</feature>
<dbReference type="GO" id="GO:0061817">
    <property type="term" value="P:endoplasmic reticulum-plasma membrane tethering"/>
    <property type="evidence" value="ECO:0007669"/>
    <property type="project" value="InterPro"/>
</dbReference>
<feature type="compositionally biased region" description="Basic and acidic residues" evidence="15">
    <location>
        <begin position="1"/>
        <end position="12"/>
    </location>
</feature>
<comment type="caution">
    <text evidence="19">The sequence shown here is derived from an EMBL/GenBank/DDBJ whole genome shotgun (WGS) entry which is preliminary data.</text>
</comment>
<dbReference type="Proteomes" id="UP000440578">
    <property type="component" value="Unassembled WGS sequence"/>
</dbReference>
<dbReference type="OrthoDB" id="1029639at2759"/>
<feature type="domain" description="SMP-LTD" evidence="18">
    <location>
        <begin position="110"/>
        <end position="289"/>
    </location>
</feature>
<dbReference type="Pfam" id="PF17047">
    <property type="entry name" value="SMP_LBD"/>
    <property type="match status" value="1"/>
</dbReference>
<evidence type="ECO:0000313" key="20">
    <source>
        <dbReference type="Proteomes" id="UP000440578"/>
    </source>
</evidence>
<dbReference type="AlphaFoldDB" id="A0A6A4VKH9"/>
<evidence type="ECO:0000256" key="8">
    <source>
        <dbReference type="ARBA" id="ARBA00022737"/>
    </source>
</evidence>
<evidence type="ECO:0000256" key="4">
    <source>
        <dbReference type="ARBA" id="ARBA00022448"/>
    </source>
</evidence>
<keyword evidence="4" id="KW-0813">Transport</keyword>
<evidence type="ECO:0000256" key="2">
    <source>
        <dbReference type="ARBA" id="ARBA00004477"/>
    </source>
</evidence>
<evidence type="ECO:0000256" key="14">
    <source>
        <dbReference type="ARBA" id="ARBA00023136"/>
    </source>
</evidence>
<dbReference type="GO" id="GO:0008429">
    <property type="term" value="F:phosphatidylethanolamine binding"/>
    <property type="evidence" value="ECO:0007669"/>
    <property type="project" value="TreeGrafter"/>
</dbReference>
<evidence type="ECO:0000313" key="19">
    <source>
        <dbReference type="EMBL" id="KAF0290868.1"/>
    </source>
</evidence>
<dbReference type="GO" id="GO:0005789">
    <property type="term" value="C:endoplasmic reticulum membrane"/>
    <property type="evidence" value="ECO:0007669"/>
    <property type="project" value="UniProtKB-SubCell"/>
</dbReference>
<evidence type="ECO:0000259" key="17">
    <source>
        <dbReference type="PROSITE" id="PS50004"/>
    </source>
</evidence>
<dbReference type="InterPro" id="IPR000008">
    <property type="entry name" value="C2_dom"/>
</dbReference>
<dbReference type="Gene3D" id="2.60.40.150">
    <property type="entry name" value="C2 domain"/>
    <property type="match status" value="3"/>
</dbReference>
<dbReference type="GO" id="GO:0031210">
    <property type="term" value="F:phosphatidylcholine binding"/>
    <property type="evidence" value="ECO:0007669"/>
    <property type="project" value="TreeGrafter"/>
</dbReference>
<evidence type="ECO:0000256" key="16">
    <source>
        <dbReference type="SAM" id="Phobius"/>
    </source>
</evidence>
<sequence length="803" mass="90098">METREQRTKMNLEEPGPAPAAAMSDTDSSALQLVGMFARRAAAIIGVYAVGYLGFSPAWLVGGVILSVMREKWRREKATSRELNRAMALSSEHLALAKLQDLPSWVHFPDVERAEWLNKMLKQMWPFVGDYVKDLLKTQWEESLRNTMAGYKLNNFKFDKIFLGDIAPRVGGVKVYTDNIQRSEIIMDVEIFYAGDCRIECSFSRMSAGIKDFTLHGVMRIVYKPLIKTMPLIGGMQVFFLNNPDIDFNMLGVADVLDMPGLSGIIRNVILDTIGSMMVLPNKWPIVLSDQIPTKLVTASQPKGVLRVRLIEGRDLMKKDRNVFGQGRSDPYALIYIGSKQFKTKYIQDTVDPVWNYVCEVSLMRPDGLRARIDLWDWDASSLDKDDFLGRCSLDVAEVVAAGSQDIWVPLEQARSGRIHLKLDWLNLSTDVANIKEQLNEIEDLSAFDHSGLHSAVLTVFIDSATKLPMASRAAAEPSPLVRLALGNTKEATGCKYRTLDPVWEEGFSFPVSNPLTQSLTLEIVDSTTDRRLGHLQLEVKDLLREQDLQVHETPYQLKDSGPVSKIILSAQLRILTHDKVAAKTDPDASLPSAVKETPLAPASTTTAGGGGDVSPPDSRPPADRPEQATGGEHRPEPVPAETREEVETLIQGLSTEAGLRQRKPENPAGKYRLGRVEMTLRYSETRSALIIVVHKISSLPMQGSDIPDPYVKTYLLPDRSEDNKRKTRMIKDQCDPVYDETLEYSGLLNELRIRRLEVQVVSKKTFARNPILGMMHIDMRELDLENGVTRWFDMEPEDRFDS</sequence>
<keyword evidence="8" id="KW-0677">Repeat</keyword>
<keyword evidence="5" id="KW-1003">Cell membrane</keyword>
<name>A0A6A4VKH9_AMPAM</name>
<feature type="region of interest" description="Disordered" evidence="15">
    <location>
        <begin position="585"/>
        <end position="646"/>
    </location>
</feature>
<feature type="domain" description="C2" evidence="17">
    <location>
        <begin position="438"/>
        <end position="556"/>
    </location>
</feature>
<dbReference type="InterPro" id="IPR051634">
    <property type="entry name" value="Extended_Synaptotagmin"/>
</dbReference>
<keyword evidence="10" id="KW-0106">Calcium</keyword>
<keyword evidence="14 16" id="KW-0472">Membrane</keyword>
<dbReference type="PANTHER" id="PTHR45761:SF1">
    <property type="entry name" value="EXTENDED SYNAPTOTAGMIN-LIKE PROTEIN 2, ISOFORM C"/>
    <property type="match status" value="1"/>
</dbReference>
<evidence type="ECO:0000256" key="6">
    <source>
        <dbReference type="ARBA" id="ARBA00022692"/>
    </source>
</evidence>
<dbReference type="GO" id="GO:0006869">
    <property type="term" value="P:lipid transport"/>
    <property type="evidence" value="ECO:0007669"/>
    <property type="project" value="UniProtKB-KW"/>
</dbReference>
<keyword evidence="6 16" id="KW-0812">Transmembrane</keyword>
<dbReference type="InterPro" id="IPR031468">
    <property type="entry name" value="SMP_LBD"/>
</dbReference>
<feature type="domain" description="C2" evidence="17">
    <location>
        <begin position="287"/>
        <end position="409"/>
    </location>
</feature>
<dbReference type="PROSITE" id="PS51847">
    <property type="entry name" value="SMP"/>
    <property type="match status" value="1"/>
</dbReference>
<dbReference type="InterPro" id="IPR035892">
    <property type="entry name" value="C2_domain_sf"/>
</dbReference>
<organism evidence="19 20">
    <name type="scientific">Amphibalanus amphitrite</name>
    <name type="common">Striped barnacle</name>
    <name type="synonym">Balanus amphitrite</name>
    <dbReference type="NCBI Taxonomy" id="1232801"/>
    <lineage>
        <taxon>Eukaryota</taxon>
        <taxon>Metazoa</taxon>
        <taxon>Ecdysozoa</taxon>
        <taxon>Arthropoda</taxon>
        <taxon>Crustacea</taxon>
        <taxon>Multicrustacea</taxon>
        <taxon>Cirripedia</taxon>
        <taxon>Thoracica</taxon>
        <taxon>Thoracicalcarea</taxon>
        <taxon>Balanomorpha</taxon>
        <taxon>Balanoidea</taxon>
        <taxon>Balanidae</taxon>
        <taxon>Amphibalaninae</taxon>
        <taxon>Amphibalanus</taxon>
    </lineage>
</organism>
<evidence type="ECO:0000256" key="13">
    <source>
        <dbReference type="ARBA" id="ARBA00023121"/>
    </source>
</evidence>
<keyword evidence="9" id="KW-0256">Endoplasmic reticulum</keyword>
<evidence type="ECO:0000256" key="3">
    <source>
        <dbReference type="ARBA" id="ARBA00005867"/>
    </source>
</evidence>
<evidence type="ECO:0000256" key="15">
    <source>
        <dbReference type="SAM" id="MobiDB-lite"/>
    </source>
</evidence>
<evidence type="ECO:0000256" key="10">
    <source>
        <dbReference type="ARBA" id="ARBA00022837"/>
    </source>
</evidence>
<evidence type="ECO:0000256" key="7">
    <source>
        <dbReference type="ARBA" id="ARBA00022723"/>
    </source>
</evidence>